<feature type="transmembrane region" description="Helical" evidence="6">
    <location>
        <begin position="215"/>
        <end position="237"/>
    </location>
</feature>
<evidence type="ECO:0000313" key="8">
    <source>
        <dbReference type="EMBL" id="MBD8890199.1"/>
    </source>
</evidence>
<keyword evidence="4 6" id="KW-1133">Transmembrane helix</keyword>
<feature type="domain" description="EamA" evidence="7">
    <location>
        <begin position="16"/>
        <end position="146"/>
    </location>
</feature>
<dbReference type="PANTHER" id="PTHR22911">
    <property type="entry name" value="ACYL-MALONYL CONDENSING ENZYME-RELATED"/>
    <property type="match status" value="1"/>
</dbReference>
<feature type="transmembrane region" description="Helical" evidence="6">
    <location>
        <begin position="129"/>
        <end position="146"/>
    </location>
</feature>
<feature type="transmembrane region" description="Helical" evidence="6">
    <location>
        <begin position="44"/>
        <end position="63"/>
    </location>
</feature>
<feature type="transmembrane region" description="Helical" evidence="6">
    <location>
        <begin position="12"/>
        <end position="32"/>
    </location>
</feature>
<comment type="subcellular location">
    <subcellularLocation>
        <location evidence="1">Membrane</location>
        <topology evidence="1">Multi-pass membrane protein</topology>
    </subcellularLocation>
</comment>
<feature type="domain" description="EamA" evidence="7">
    <location>
        <begin position="157"/>
        <end position="285"/>
    </location>
</feature>
<evidence type="ECO:0000256" key="1">
    <source>
        <dbReference type="ARBA" id="ARBA00004141"/>
    </source>
</evidence>
<evidence type="ECO:0000256" key="4">
    <source>
        <dbReference type="ARBA" id="ARBA00022989"/>
    </source>
</evidence>
<evidence type="ECO:0000256" key="5">
    <source>
        <dbReference type="ARBA" id="ARBA00023136"/>
    </source>
</evidence>
<dbReference type="PANTHER" id="PTHR22911:SF6">
    <property type="entry name" value="SOLUTE CARRIER FAMILY 35 MEMBER G1"/>
    <property type="match status" value="1"/>
</dbReference>
<keyword evidence="9" id="KW-1185">Reference proteome</keyword>
<evidence type="ECO:0000256" key="6">
    <source>
        <dbReference type="SAM" id="Phobius"/>
    </source>
</evidence>
<evidence type="ECO:0000256" key="2">
    <source>
        <dbReference type="ARBA" id="ARBA00009853"/>
    </source>
</evidence>
<feature type="transmembrane region" description="Helical" evidence="6">
    <location>
        <begin position="101"/>
        <end position="122"/>
    </location>
</feature>
<name>A0ABR9CHM4_9HYPH</name>
<keyword evidence="3 6" id="KW-0812">Transmembrane</keyword>
<evidence type="ECO:0000256" key="3">
    <source>
        <dbReference type="ARBA" id="ARBA00022692"/>
    </source>
</evidence>
<proteinExistence type="inferred from homology"/>
<protein>
    <submittedName>
        <fullName evidence="8">DMT family transporter</fullName>
    </submittedName>
</protein>
<accession>A0ABR9CHM4</accession>
<comment type="caution">
    <text evidence="8">The sequence shown here is derived from an EMBL/GenBank/DDBJ whole genome shotgun (WGS) entry which is preliminary data.</text>
</comment>
<dbReference type="InterPro" id="IPR037185">
    <property type="entry name" value="EmrE-like"/>
</dbReference>
<dbReference type="Pfam" id="PF00892">
    <property type="entry name" value="EamA"/>
    <property type="match status" value="2"/>
</dbReference>
<dbReference type="SUPFAM" id="SSF103481">
    <property type="entry name" value="Multidrug resistance efflux transporter EmrE"/>
    <property type="match status" value="2"/>
</dbReference>
<feature type="transmembrane region" description="Helical" evidence="6">
    <location>
        <begin position="189"/>
        <end position="209"/>
    </location>
</feature>
<dbReference type="PROSITE" id="PS51257">
    <property type="entry name" value="PROKAR_LIPOPROTEIN"/>
    <property type="match status" value="1"/>
</dbReference>
<dbReference type="RefSeq" id="WP_192145727.1">
    <property type="nucleotide sequence ID" value="NZ_JACYXI010000001.1"/>
</dbReference>
<reference evidence="9" key="1">
    <citation type="submission" date="2020-09" db="EMBL/GenBank/DDBJ databases">
        <title>The genome sequence of strain Labrenzia suaedae 4C16A.</title>
        <authorList>
            <person name="Liu Y."/>
        </authorList>
    </citation>
    <scope>NUCLEOTIDE SEQUENCE [LARGE SCALE GENOMIC DNA]</scope>
    <source>
        <strain evidence="9">4C16A</strain>
    </source>
</reference>
<feature type="transmembrane region" description="Helical" evidence="6">
    <location>
        <begin position="75"/>
        <end position="95"/>
    </location>
</feature>
<dbReference type="EMBL" id="JACYXI010000001">
    <property type="protein sequence ID" value="MBD8890199.1"/>
    <property type="molecule type" value="Genomic_DNA"/>
</dbReference>
<comment type="similarity">
    <text evidence="2">Belongs to the drug/metabolite transporter (DMT) superfamily. 10 TMS drug/metabolite exporter (DME) (TC 2.A.7.3) family.</text>
</comment>
<keyword evidence="5 6" id="KW-0472">Membrane</keyword>
<gene>
    <name evidence="8" type="ORF">IG616_01450</name>
</gene>
<dbReference type="InterPro" id="IPR000620">
    <property type="entry name" value="EamA_dom"/>
</dbReference>
<feature type="transmembrane region" description="Helical" evidence="6">
    <location>
        <begin position="158"/>
        <end position="177"/>
    </location>
</feature>
<reference evidence="8 9" key="2">
    <citation type="journal article" date="2021" name="Int. J. Syst. Evol. Microbiol.">
        <title>Roseibium litorale sp. nov., isolated from a tidal flat sediment and proposal for the reclassification of Labrenzia polysiphoniae as Roseibium polysiphoniae comb. nov.</title>
        <authorList>
            <person name="Liu Y."/>
            <person name="Pei T."/>
            <person name="Du J."/>
            <person name="Chao M."/>
            <person name="Deng M.R."/>
            <person name="Zhu H."/>
        </authorList>
    </citation>
    <scope>NUCLEOTIDE SEQUENCE [LARGE SCALE GENOMIC DNA]</scope>
    <source>
        <strain evidence="8 9">4C16A</strain>
    </source>
</reference>
<sequence length="311" mass="33028">MTQKPQKPAYPFVAAALMVAAGACFALVNAALQTATMKLGMPSASAVFWQYGAALCCALPWLLRHGRTALVTRRPFLHGLRILFAVAGVQLWGAGLASVPIWQAIALVMTSPFFVIIGAKLLLGEKVGLARWGATLAGFSGAMIILEPWADGFRPEILLPVAAAAFWGGASLITKILTRTEPADTVTVYLLLLLTPVNFLLASAEGFVVPSGWTLAAIGAAGIFTIAANYALTLAYSKADAAFIQPFDHLKLPLNIFAGWLAFGFAPDGYFWPGALLIVGASLYVMRDEQYRSRAGRLDKLQPDGEAASVS</sequence>
<evidence type="ECO:0000313" key="9">
    <source>
        <dbReference type="Proteomes" id="UP000632063"/>
    </source>
</evidence>
<evidence type="ECO:0000259" key="7">
    <source>
        <dbReference type="Pfam" id="PF00892"/>
    </source>
</evidence>
<organism evidence="8 9">
    <name type="scientific">Roseibium litorale</name>
    <dbReference type="NCBI Taxonomy" id="2803841"/>
    <lineage>
        <taxon>Bacteria</taxon>
        <taxon>Pseudomonadati</taxon>
        <taxon>Pseudomonadota</taxon>
        <taxon>Alphaproteobacteria</taxon>
        <taxon>Hyphomicrobiales</taxon>
        <taxon>Stappiaceae</taxon>
        <taxon>Roseibium</taxon>
    </lineage>
</organism>
<dbReference type="Proteomes" id="UP000632063">
    <property type="component" value="Unassembled WGS sequence"/>
</dbReference>